<evidence type="ECO:0000313" key="2">
    <source>
        <dbReference type="Proteomes" id="UP000596902"/>
    </source>
</evidence>
<dbReference type="Gene3D" id="3.30.360.10">
    <property type="entry name" value="Dihydrodipicolinate Reductase, domain 2"/>
    <property type="match status" value="1"/>
</dbReference>
<dbReference type="InterPro" id="IPR036291">
    <property type="entry name" value="NAD(P)-bd_dom_sf"/>
</dbReference>
<proteinExistence type="predicted"/>
<name>A0A8H7BD39_9PLEO</name>
<comment type="caution">
    <text evidence="1">The sequence shown here is derived from an EMBL/GenBank/DDBJ whole genome shotgun (WGS) entry which is preliminary data.</text>
</comment>
<organism evidence="1 2">
    <name type="scientific">Alternaria burnsii</name>
    <dbReference type="NCBI Taxonomy" id="1187904"/>
    <lineage>
        <taxon>Eukaryota</taxon>
        <taxon>Fungi</taxon>
        <taxon>Dikarya</taxon>
        <taxon>Ascomycota</taxon>
        <taxon>Pezizomycotina</taxon>
        <taxon>Dothideomycetes</taxon>
        <taxon>Pleosporomycetidae</taxon>
        <taxon>Pleosporales</taxon>
        <taxon>Pleosporineae</taxon>
        <taxon>Pleosporaceae</taxon>
        <taxon>Alternaria</taxon>
        <taxon>Alternaria sect. Alternaria</taxon>
    </lineage>
</organism>
<dbReference type="GeneID" id="62201103"/>
<dbReference type="OrthoDB" id="446809at2759"/>
<sequence length="245" mass="27231">MASDAHLTYRLSSFGKKRDVLSILRDSYMQVTKTRKKAFNLPSDVKAYGDPTAFTADPDINLLAQINTHFSVVEPSLKAGRSVCIRKSSTQDLDNSLSLTNLTPESRNSIVCLQEPIDPITLRTKDLLATNIMGEVLSSQDHVYDNPMQLDALPGYLTCSTDRKARGDLFVIHYVHMVDYVHEVPVKVQIQQPAMKILRADGEANKIVKSGVPVLLVVNGTLPTNNSVVVPEVKFMVSFRLSRLF</sequence>
<dbReference type="RefSeq" id="XP_038789203.1">
    <property type="nucleotide sequence ID" value="XM_038927925.1"/>
</dbReference>
<dbReference type="AlphaFoldDB" id="A0A8H7BD39"/>
<evidence type="ECO:0000313" key="1">
    <source>
        <dbReference type="EMBL" id="KAF7679130.1"/>
    </source>
</evidence>
<dbReference type="Gene3D" id="3.40.50.720">
    <property type="entry name" value="NAD(P)-binding Rossmann-like Domain"/>
    <property type="match status" value="1"/>
</dbReference>
<keyword evidence="2" id="KW-1185">Reference proteome</keyword>
<dbReference type="SUPFAM" id="SSF51735">
    <property type="entry name" value="NAD(P)-binding Rossmann-fold domains"/>
    <property type="match status" value="1"/>
</dbReference>
<protein>
    <submittedName>
        <fullName evidence="1">Uncharacterized protein</fullName>
    </submittedName>
</protein>
<gene>
    <name evidence="1" type="ORF">GT037_002878</name>
</gene>
<accession>A0A8H7BD39</accession>
<reference evidence="1" key="2">
    <citation type="submission" date="2020-08" db="EMBL/GenBank/DDBJ databases">
        <title>Draft Genome Sequence of Cumin Blight Pathogen Alternaria burnsii.</title>
        <authorList>
            <person name="Feng Z."/>
        </authorList>
    </citation>
    <scope>NUCLEOTIDE SEQUENCE</scope>
    <source>
        <strain evidence="1">CBS107.38</strain>
    </source>
</reference>
<dbReference type="Proteomes" id="UP000596902">
    <property type="component" value="Unassembled WGS sequence"/>
</dbReference>
<reference evidence="1" key="1">
    <citation type="submission" date="2020-01" db="EMBL/GenBank/DDBJ databases">
        <authorList>
            <person name="Feng Z.H.Z."/>
        </authorList>
    </citation>
    <scope>NUCLEOTIDE SEQUENCE</scope>
    <source>
        <strain evidence="1">CBS107.38</strain>
    </source>
</reference>
<dbReference type="EMBL" id="JAAABM010000003">
    <property type="protein sequence ID" value="KAF7679130.1"/>
    <property type="molecule type" value="Genomic_DNA"/>
</dbReference>